<dbReference type="Pfam" id="PF21365">
    <property type="entry name" value="Glyco_hydro_31_3rd"/>
    <property type="match status" value="1"/>
</dbReference>
<dbReference type="Gene3D" id="2.60.40.1180">
    <property type="entry name" value="Golgi alpha-mannosidase II"/>
    <property type="match status" value="1"/>
</dbReference>
<dbReference type="Gene3D" id="2.60.40.1760">
    <property type="entry name" value="glycosyl hydrolase (family 31)"/>
    <property type="match status" value="1"/>
</dbReference>
<dbReference type="EMBL" id="CP093313">
    <property type="protein sequence ID" value="UWZ86814.1"/>
    <property type="molecule type" value="Genomic_DNA"/>
</dbReference>
<keyword evidence="2" id="KW-0326">Glycosidase</keyword>
<dbReference type="GO" id="GO:0004553">
    <property type="term" value="F:hydrolase activity, hydrolyzing O-glycosyl compounds"/>
    <property type="evidence" value="ECO:0007669"/>
    <property type="project" value="InterPro"/>
</dbReference>
<sequence length="710" mass="78004">MNRRNLLKGSAVALATCAASKISGQPAQGGALPLPAFVPALPGIWKATIGAPEAFTHVSSRTIPPDVAALQRMSAPPEPPIALSSAVIEPRGCRITLPLAAHENIFGFGLQLLSFAQRGKKKTIRVNADPRLDTGDSHAPVPLYISTRGYAVFVDTCRYASFYCGDARRKPGKPSSAAQLGVPTPDSLRNLPSEEPGEITVEIPRAAGVDVYVFGGPTMLDAVRRYNLFSGNGVEPPEWGLGFWYRAVGSADAKQVLAIASDLRDSKIPCDVLGLEPGWQSHAYSCSFAWDKGRFPDPPAFVADVARLKYRMNLWEHAFTHPSSPIFEQLQPHSGDYGVWGGLVPDFAAPPARDIFGDYHGKTLIDIGIDGFKLDECDNSDFTRGWSFPEFSRFPSGVDGEQMHQVFGLRYQDAILQQFRQRNKPTYSLVRSSGALAAPYPFVLYSDLYDHRDFVRALVNSGFSGLLWCPEVRDAVSEQDLIRRLQTVVFSPLAMVNAWYIKNPPWKQIDQKKNNAGDLAEGWQQLEARCRSIIEWRMRLLPYLRGVFARYALDGTPPFRALTLDFPDDESLHAVDDQYMVGDRMLVAPLFAGEESRKVVLPRGNWHDFWTGESVEGGRSFTVPASYENIPVYVKAGSVVPLGGTALTTDDPATRDLTVAVFGDGSLPWKLDGPSGFEVRSTGPGRVADRGLGTKPHGYRVVNVKQMTKT</sequence>
<evidence type="ECO:0000313" key="6">
    <source>
        <dbReference type="EMBL" id="UWZ86814.1"/>
    </source>
</evidence>
<dbReference type="SUPFAM" id="SSF74650">
    <property type="entry name" value="Galactose mutarotase-like"/>
    <property type="match status" value="1"/>
</dbReference>
<accession>A0A9J7BZ38</accession>
<dbReference type="InterPro" id="IPR017853">
    <property type="entry name" value="GH"/>
</dbReference>
<gene>
    <name evidence="6" type="ORF">MOP44_12895</name>
</gene>
<evidence type="ECO:0000256" key="2">
    <source>
        <dbReference type="RuleBase" id="RU361185"/>
    </source>
</evidence>
<keyword evidence="2" id="KW-0378">Hydrolase</keyword>
<evidence type="ECO:0000313" key="7">
    <source>
        <dbReference type="Proteomes" id="UP001059380"/>
    </source>
</evidence>
<comment type="similarity">
    <text evidence="1 2">Belongs to the glycosyl hydrolase 31 family.</text>
</comment>
<dbReference type="InterPro" id="IPR013780">
    <property type="entry name" value="Glyco_hydro_b"/>
</dbReference>
<evidence type="ECO:0000256" key="1">
    <source>
        <dbReference type="ARBA" id="ARBA00007806"/>
    </source>
</evidence>
<dbReference type="Gene3D" id="3.20.20.80">
    <property type="entry name" value="Glycosidases"/>
    <property type="match status" value="1"/>
</dbReference>
<proteinExistence type="inferred from homology"/>
<dbReference type="PANTHER" id="PTHR43863:SF2">
    <property type="entry name" value="MALTASE-GLUCOAMYLASE"/>
    <property type="match status" value="1"/>
</dbReference>
<feature type="region of interest" description="Disordered" evidence="3">
    <location>
        <begin position="168"/>
        <end position="192"/>
    </location>
</feature>
<evidence type="ECO:0008006" key="8">
    <source>
        <dbReference type="Google" id="ProtNLM"/>
    </source>
</evidence>
<evidence type="ECO:0000259" key="5">
    <source>
        <dbReference type="Pfam" id="PF21365"/>
    </source>
</evidence>
<keyword evidence="7" id="KW-1185">Reference proteome</keyword>
<evidence type="ECO:0000259" key="4">
    <source>
        <dbReference type="Pfam" id="PF01055"/>
    </source>
</evidence>
<dbReference type="Proteomes" id="UP001059380">
    <property type="component" value="Chromosome"/>
</dbReference>
<protein>
    <recommendedName>
        <fullName evidence="8">Glycoside hydrolase</fullName>
    </recommendedName>
</protein>
<dbReference type="KEGG" id="orp:MOP44_12895"/>
<dbReference type="AlphaFoldDB" id="A0A9J7BZ38"/>
<evidence type="ECO:0000256" key="3">
    <source>
        <dbReference type="SAM" id="MobiDB-lite"/>
    </source>
</evidence>
<dbReference type="CDD" id="cd14752">
    <property type="entry name" value="GH31_N"/>
    <property type="match status" value="1"/>
</dbReference>
<dbReference type="InterPro" id="IPR000322">
    <property type="entry name" value="Glyco_hydro_31_TIM"/>
</dbReference>
<dbReference type="Pfam" id="PF01055">
    <property type="entry name" value="Glyco_hydro_31_2nd"/>
    <property type="match status" value="1"/>
</dbReference>
<feature type="domain" description="Glycosyl hydrolase family 31 C-terminal" evidence="5">
    <location>
        <begin position="555"/>
        <end position="640"/>
    </location>
</feature>
<dbReference type="GO" id="GO:0005975">
    <property type="term" value="P:carbohydrate metabolic process"/>
    <property type="evidence" value="ECO:0007669"/>
    <property type="project" value="InterPro"/>
</dbReference>
<dbReference type="PANTHER" id="PTHR43863">
    <property type="entry name" value="HYDROLASE, PUTATIVE (AFU_ORTHOLOGUE AFUA_1G03140)-RELATED"/>
    <property type="match status" value="1"/>
</dbReference>
<dbReference type="CDD" id="cd06592">
    <property type="entry name" value="GH31_NET37"/>
    <property type="match status" value="1"/>
</dbReference>
<name>A0A9J7BZ38_9BACT</name>
<dbReference type="InterPro" id="IPR011013">
    <property type="entry name" value="Gal_mutarotase_sf_dom"/>
</dbReference>
<organism evidence="6 7">
    <name type="scientific">Occallatibacter riparius</name>
    <dbReference type="NCBI Taxonomy" id="1002689"/>
    <lineage>
        <taxon>Bacteria</taxon>
        <taxon>Pseudomonadati</taxon>
        <taxon>Acidobacteriota</taxon>
        <taxon>Terriglobia</taxon>
        <taxon>Terriglobales</taxon>
        <taxon>Acidobacteriaceae</taxon>
        <taxon>Occallatibacter</taxon>
    </lineage>
</organism>
<reference evidence="6" key="1">
    <citation type="submission" date="2021-04" db="EMBL/GenBank/DDBJ databases">
        <title>Phylogenetic analysis of Acidobacteriaceae.</title>
        <authorList>
            <person name="Qiu L."/>
            <person name="Zhang Q."/>
        </authorList>
    </citation>
    <scope>NUCLEOTIDE SEQUENCE</scope>
    <source>
        <strain evidence="6">DSM 25168</strain>
    </source>
</reference>
<dbReference type="SUPFAM" id="SSF51445">
    <property type="entry name" value="(Trans)glycosidases"/>
    <property type="match status" value="1"/>
</dbReference>
<dbReference type="SUPFAM" id="SSF51011">
    <property type="entry name" value="Glycosyl hydrolase domain"/>
    <property type="match status" value="1"/>
</dbReference>
<dbReference type="InterPro" id="IPR051816">
    <property type="entry name" value="Glycosyl_Hydrolase_31"/>
</dbReference>
<feature type="domain" description="Glycoside hydrolase family 31 TIM barrel" evidence="4">
    <location>
        <begin position="236"/>
        <end position="544"/>
    </location>
</feature>
<dbReference type="InterPro" id="IPR048395">
    <property type="entry name" value="Glyco_hydro_31_C"/>
</dbReference>
<dbReference type="GO" id="GO:0030246">
    <property type="term" value="F:carbohydrate binding"/>
    <property type="evidence" value="ECO:0007669"/>
    <property type="project" value="InterPro"/>
</dbReference>
<dbReference type="RefSeq" id="WP_260796451.1">
    <property type="nucleotide sequence ID" value="NZ_CP093313.1"/>
</dbReference>